<dbReference type="EMBL" id="JAOCZP010000009">
    <property type="protein sequence ID" value="MCT7377724.1"/>
    <property type="molecule type" value="Genomic_DNA"/>
</dbReference>
<keyword evidence="1" id="KW-0812">Transmembrane</keyword>
<feature type="transmembrane region" description="Helical" evidence="1">
    <location>
        <begin position="29"/>
        <end position="46"/>
    </location>
</feature>
<comment type="caution">
    <text evidence="2">The sequence shown here is derived from an EMBL/GenBank/DDBJ whole genome shotgun (WGS) entry which is preliminary data.</text>
</comment>
<proteinExistence type="predicted"/>
<keyword evidence="1" id="KW-0472">Membrane</keyword>
<dbReference type="Pfam" id="PF11295">
    <property type="entry name" value="DUF3096"/>
    <property type="match status" value="1"/>
</dbReference>
<feature type="transmembrane region" description="Helical" evidence="1">
    <location>
        <begin position="6"/>
        <end position="22"/>
    </location>
</feature>
<keyword evidence="1" id="KW-1133">Transmembrane helix</keyword>
<gene>
    <name evidence="2" type="ORF">N5A92_22130</name>
</gene>
<reference evidence="2 3" key="1">
    <citation type="submission" date="2022-09" db="EMBL/GenBank/DDBJ databases">
        <title>Chelativorans salina sp. nov., a novel slightly halophilic bacterium isolated from a saline lake sediment enrichment.</title>
        <authorList>
            <person name="Gao L."/>
            <person name="Fang B.-Z."/>
            <person name="Li W.-J."/>
        </authorList>
    </citation>
    <scope>NUCLEOTIDE SEQUENCE [LARGE SCALE GENOMIC DNA]</scope>
    <source>
        <strain evidence="2 3">EGI FJ00035</strain>
    </source>
</reference>
<evidence type="ECO:0000313" key="3">
    <source>
        <dbReference type="Proteomes" id="UP001320831"/>
    </source>
</evidence>
<name>A0ABT2LTB1_9HYPH</name>
<accession>A0ABT2LTB1</accession>
<evidence type="ECO:0000313" key="2">
    <source>
        <dbReference type="EMBL" id="MCT7377724.1"/>
    </source>
</evidence>
<dbReference type="Proteomes" id="UP001320831">
    <property type="component" value="Unassembled WGS sequence"/>
</dbReference>
<dbReference type="InterPro" id="IPR021446">
    <property type="entry name" value="DUF3096"/>
</dbReference>
<sequence>MYDLAIAPLVSLIAGILILIVPRLLNYIVAFYLIIIGIIGLFPGLMG</sequence>
<organism evidence="2 3">
    <name type="scientific">Chelativorans salis</name>
    <dbReference type="NCBI Taxonomy" id="2978478"/>
    <lineage>
        <taxon>Bacteria</taxon>
        <taxon>Pseudomonadati</taxon>
        <taxon>Pseudomonadota</taxon>
        <taxon>Alphaproteobacteria</taxon>
        <taxon>Hyphomicrobiales</taxon>
        <taxon>Phyllobacteriaceae</taxon>
        <taxon>Chelativorans</taxon>
    </lineage>
</organism>
<evidence type="ECO:0000256" key="1">
    <source>
        <dbReference type="SAM" id="Phobius"/>
    </source>
</evidence>
<protein>
    <submittedName>
        <fullName evidence="2">DUF3096 domain-containing protein</fullName>
    </submittedName>
</protein>
<keyword evidence="3" id="KW-1185">Reference proteome</keyword>
<dbReference type="RefSeq" id="WP_260906371.1">
    <property type="nucleotide sequence ID" value="NZ_JAOCZP010000009.1"/>
</dbReference>